<accession>A0A644UZX6</accession>
<dbReference type="AlphaFoldDB" id="A0A644UZX6"/>
<evidence type="ECO:0000256" key="1">
    <source>
        <dbReference type="SAM" id="MobiDB-lite"/>
    </source>
</evidence>
<name>A0A644UZX6_9ZZZZ</name>
<sequence length="151" mass="15209">MAGEAERQGGVPGDIGKGERAIEMGEERVAARGLPSQRGAERLGGDRDKDEVAFGGEMLRGGLDDLGRGGKVDEAVGEVDGGAGGFARGAEGIPFGAAEDLVNQHVLSCPQPGGRSIPRSAAGGAVTRLSAGQNRLSAVNGFDTRAGVTPQ</sequence>
<comment type="caution">
    <text evidence="2">The sequence shown here is derived from an EMBL/GenBank/DDBJ whole genome shotgun (WGS) entry which is preliminary data.</text>
</comment>
<organism evidence="2">
    <name type="scientific">bioreactor metagenome</name>
    <dbReference type="NCBI Taxonomy" id="1076179"/>
    <lineage>
        <taxon>unclassified sequences</taxon>
        <taxon>metagenomes</taxon>
        <taxon>ecological metagenomes</taxon>
    </lineage>
</organism>
<reference evidence="2" key="1">
    <citation type="submission" date="2019-08" db="EMBL/GenBank/DDBJ databases">
        <authorList>
            <person name="Kucharzyk K."/>
            <person name="Murdoch R.W."/>
            <person name="Higgins S."/>
            <person name="Loffler F."/>
        </authorList>
    </citation>
    <scope>NUCLEOTIDE SEQUENCE</scope>
</reference>
<feature type="region of interest" description="Disordered" evidence="1">
    <location>
        <begin position="1"/>
        <end position="56"/>
    </location>
</feature>
<proteinExistence type="predicted"/>
<gene>
    <name evidence="2" type="ORF">SDC9_30591</name>
</gene>
<evidence type="ECO:0000313" key="2">
    <source>
        <dbReference type="EMBL" id="MPL84626.1"/>
    </source>
</evidence>
<feature type="compositionally biased region" description="Basic and acidic residues" evidence="1">
    <location>
        <begin position="39"/>
        <end position="52"/>
    </location>
</feature>
<protein>
    <submittedName>
        <fullName evidence="2">Uncharacterized protein</fullName>
    </submittedName>
</protein>
<feature type="compositionally biased region" description="Basic and acidic residues" evidence="1">
    <location>
        <begin position="16"/>
        <end position="30"/>
    </location>
</feature>
<dbReference type="EMBL" id="VSSQ01000192">
    <property type="protein sequence ID" value="MPL84626.1"/>
    <property type="molecule type" value="Genomic_DNA"/>
</dbReference>